<dbReference type="EMBL" id="JAOL01000122">
    <property type="protein sequence ID" value="EUA89348.1"/>
    <property type="molecule type" value="Genomic_DNA"/>
</dbReference>
<dbReference type="Proteomes" id="UP000020681">
    <property type="component" value="Unassembled WGS sequence"/>
</dbReference>
<evidence type="ECO:0000256" key="1">
    <source>
        <dbReference type="SAM" id="MobiDB-lite"/>
    </source>
</evidence>
<feature type="region of interest" description="Disordered" evidence="1">
    <location>
        <begin position="1"/>
        <end position="21"/>
    </location>
</feature>
<organism evidence="2 3">
    <name type="scientific">Mycobacterium ulcerans str. Harvey</name>
    <dbReference type="NCBI Taxonomy" id="1299332"/>
    <lineage>
        <taxon>Bacteria</taxon>
        <taxon>Bacillati</taxon>
        <taxon>Actinomycetota</taxon>
        <taxon>Actinomycetes</taxon>
        <taxon>Mycobacteriales</taxon>
        <taxon>Mycobacteriaceae</taxon>
        <taxon>Mycobacterium</taxon>
        <taxon>Mycobacterium ulcerans group</taxon>
    </lineage>
</organism>
<protein>
    <submittedName>
        <fullName evidence="2">Uncharacterized protein</fullName>
    </submittedName>
</protein>
<evidence type="ECO:0000313" key="2">
    <source>
        <dbReference type="EMBL" id="EUA89348.1"/>
    </source>
</evidence>
<proteinExistence type="predicted"/>
<comment type="caution">
    <text evidence="2">The sequence shown here is derived from an EMBL/GenBank/DDBJ whole genome shotgun (WGS) entry which is preliminary data.</text>
</comment>
<gene>
    <name evidence="2" type="ORF">I551_4177</name>
</gene>
<reference evidence="2 3" key="1">
    <citation type="submission" date="2014-01" db="EMBL/GenBank/DDBJ databases">
        <authorList>
            <person name="Dobos K."/>
            <person name="Lenaerts A."/>
            <person name="Ordway D."/>
            <person name="DeGroote M.A."/>
            <person name="Parker T."/>
            <person name="Sizemore C."/>
            <person name="Tallon L.J."/>
            <person name="Sadzewicz L.K."/>
            <person name="Sengamalay N."/>
            <person name="Fraser C.M."/>
            <person name="Hine E."/>
            <person name="Shefchek K.A."/>
            <person name="Das S.P."/>
            <person name="Tettelin H."/>
        </authorList>
    </citation>
    <scope>NUCLEOTIDE SEQUENCE [LARGE SCALE GENOMIC DNA]</scope>
    <source>
        <strain evidence="2 3">Harvey</strain>
    </source>
</reference>
<name>A0ABN0QX76_MYCUL</name>
<evidence type="ECO:0000313" key="3">
    <source>
        <dbReference type="Proteomes" id="UP000020681"/>
    </source>
</evidence>
<keyword evidence="3" id="KW-1185">Reference proteome</keyword>
<feature type="compositionally biased region" description="Basic residues" evidence="1">
    <location>
        <begin position="8"/>
        <end position="18"/>
    </location>
</feature>
<accession>A0ABN0QX76</accession>
<sequence>MPVAAHRLDRHARRRPGQGRHIGVARAKDFPMLAATLPPSRAVLPAVAASRAPARSGAVTRPKPGRYRVIELFTLPSTDSRLVCQELPSGLAASRSHHTRMR</sequence>